<dbReference type="AlphaFoldDB" id="A0A644TJN6"/>
<evidence type="ECO:0008006" key="2">
    <source>
        <dbReference type="Google" id="ProtNLM"/>
    </source>
</evidence>
<dbReference type="EMBL" id="VSSQ01000033">
    <property type="protein sequence ID" value="MPL66627.1"/>
    <property type="molecule type" value="Genomic_DNA"/>
</dbReference>
<proteinExistence type="predicted"/>
<sequence>MKTKFLNLSSVAIVVVALLSIGFFSACEEKEDNPLIGEWVSITERHAYGDTIVFTSDGKIEKWKELTYNVTDSTYTPAKYKFSEDIIDITKGDNTLSFKYSINNSNLTVYRLGFAFTILAVEREDITFKKIK</sequence>
<reference evidence="1" key="1">
    <citation type="submission" date="2019-08" db="EMBL/GenBank/DDBJ databases">
        <authorList>
            <person name="Kucharzyk K."/>
            <person name="Murdoch R.W."/>
            <person name="Higgins S."/>
            <person name="Loffler F."/>
        </authorList>
    </citation>
    <scope>NUCLEOTIDE SEQUENCE</scope>
</reference>
<gene>
    <name evidence="1" type="ORF">SDC9_12314</name>
</gene>
<name>A0A644TJN6_9ZZZZ</name>
<organism evidence="1">
    <name type="scientific">bioreactor metagenome</name>
    <dbReference type="NCBI Taxonomy" id="1076179"/>
    <lineage>
        <taxon>unclassified sequences</taxon>
        <taxon>metagenomes</taxon>
        <taxon>ecological metagenomes</taxon>
    </lineage>
</organism>
<protein>
    <recommendedName>
        <fullName evidence="2">DUF5640 domain-containing protein</fullName>
    </recommendedName>
</protein>
<evidence type="ECO:0000313" key="1">
    <source>
        <dbReference type="EMBL" id="MPL66627.1"/>
    </source>
</evidence>
<accession>A0A644TJN6</accession>
<comment type="caution">
    <text evidence="1">The sequence shown here is derived from an EMBL/GenBank/DDBJ whole genome shotgun (WGS) entry which is preliminary data.</text>
</comment>
<dbReference type="PROSITE" id="PS51257">
    <property type="entry name" value="PROKAR_LIPOPROTEIN"/>
    <property type="match status" value="1"/>
</dbReference>